<evidence type="ECO:0000313" key="2">
    <source>
        <dbReference type="Proteomes" id="UP000076532"/>
    </source>
</evidence>
<proteinExistence type="predicted"/>
<dbReference type="STRING" id="436010.A0A166AZ76"/>
<gene>
    <name evidence="1" type="ORF">FIBSPDRAFT_961672</name>
</gene>
<protein>
    <recommendedName>
        <fullName evidence="3">Tim17-domain-containing protein</fullName>
    </recommendedName>
</protein>
<keyword evidence="2" id="KW-1185">Reference proteome</keyword>
<organism evidence="1 2">
    <name type="scientific">Athelia psychrophila</name>
    <dbReference type="NCBI Taxonomy" id="1759441"/>
    <lineage>
        <taxon>Eukaryota</taxon>
        <taxon>Fungi</taxon>
        <taxon>Dikarya</taxon>
        <taxon>Basidiomycota</taxon>
        <taxon>Agaricomycotina</taxon>
        <taxon>Agaricomycetes</taxon>
        <taxon>Agaricomycetidae</taxon>
        <taxon>Atheliales</taxon>
        <taxon>Atheliaceae</taxon>
        <taxon>Athelia</taxon>
    </lineage>
</organism>
<dbReference type="PANTHER" id="PTHR37852">
    <property type="entry name" value="YALI0B21208P"/>
    <property type="match status" value="1"/>
</dbReference>
<dbReference type="EMBL" id="KV417652">
    <property type="protein sequence ID" value="KZP12113.1"/>
    <property type="molecule type" value="Genomic_DNA"/>
</dbReference>
<sequence>MTTTALPPAHDATSKKPEPIRININPRYYQVPGAAILVGTAIGLARGSRRAGLQFQAENAHRPPKTLQGWYYYKKTKNYKVMLGGLLQGGKTALQLGSTAVVWVGVEEGFNQCNLGNFREVGAGLVTSGVFSVLYRLPWNMTRRTVGLGLLVGGTMRALRYVQENFKGPVEPRGATVDLGEVRGEAQELLDGSRADELSPHSDR</sequence>
<name>A0A166AZ76_9AGAM</name>
<dbReference type="OrthoDB" id="5584028at2759"/>
<evidence type="ECO:0008006" key="3">
    <source>
        <dbReference type="Google" id="ProtNLM"/>
    </source>
</evidence>
<dbReference type="Proteomes" id="UP000076532">
    <property type="component" value="Unassembled WGS sequence"/>
</dbReference>
<evidence type="ECO:0000313" key="1">
    <source>
        <dbReference type="EMBL" id="KZP12113.1"/>
    </source>
</evidence>
<reference evidence="1 2" key="1">
    <citation type="journal article" date="2016" name="Mol. Biol. Evol.">
        <title>Comparative Genomics of Early-Diverging Mushroom-Forming Fungi Provides Insights into the Origins of Lignocellulose Decay Capabilities.</title>
        <authorList>
            <person name="Nagy L.G."/>
            <person name="Riley R."/>
            <person name="Tritt A."/>
            <person name="Adam C."/>
            <person name="Daum C."/>
            <person name="Floudas D."/>
            <person name="Sun H."/>
            <person name="Yadav J.S."/>
            <person name="Pangilinan J."/>
            <person name="Larsson K.H."/>
            <person name="Matsuura K."/>
            <person name="Barry K."/>
            <person name="Labutti K."/>
            <person name="Kuo R."/>
            <person name="Ohm R.A."/>
            <person name="Bhattacharya S.S."/>
            <person name="Shirouzu T."/>
            <person name="Yoshinaga Y."/>
            <person name="Martin F.M."/>
            <person name="Grigoriev I.V."/>
            <person name="Hibbett D.S."/>
        </authorList>
    </citation>
    <scope>NUCLEOTIDE SEQUENCE [LARGE SCALE GENOMIC DNA]</scope>
    <source>
        <strain evidence="1 2">CBS 109695</strain>
    </source>
</reference>
<dbReference type="AlphaFoldDB" id="A0A166AZ76"/>
<accession>A0A166AZ76</accession>
<dbReference type="PANTHER" id="PTHR37852:SF1">
    <property type="entry name" value="HIG1 DOMAIN-CONTAINING PROTEIN"/>
    <property type="match status" value="1"/>
</dbReference>